<evidence type="ECO:0000313" key="3">
    <source>
        <dbReference type="EMBL" id="STM96188.1"/>
    </source>
</evidence>
<dbReference type="Proteomes" id="UP000036331">
    <property type="component" value="Unassembled WGS sequence"/>
</dbReference>
<dbReference type="Proteomes" id="UP000255057">
    <property type="component" value="Unassembled WGS sequence"/>
</dbReference>
<sequence>MYRILRLSVLIISLSGGNVVAHADNLSPRVNIGMSEYSGNRIQHSDIDARFFPAWGDEVRRRGYDIPEPFGIGYNYMNLRQDIIVDNIAFAMPAGKNLPGGLSVNAGHTRERSQTHMLKGDIWVFPFMNVYGMYGKTKGTSHTILKGGSFKLGSVRVPLKFLENQLFDLKFEGETYGGGVTLAGGWKHCFGTLDINYSGTNLDILDGDIKALVISPRIGYEFRFPSLISGEKDMAFQIWSGAMYQDITQRFKGNVSGLNLPVGLQQIVDRTGGNDMKFDVRQHISHKWSSIAGVRLEMSRHFSLLSEIGFNHRNSFFISGEFRF</sequence>
<reference evidence="2 4" key="1">
    <citation type="journal article" date="2015" name="Genome Announc.">
        <title>Draft Genome Sequences of Human-Pathogenic Escherichia coli O26:H11 Strains Carrying the stx2 Gene Only and Circulating in France.</title>
        <authorList>
            <person name="Delannoy S."/>
            <person name="Mariani-Kurkdjian P."/>
            <person name="Bonacorsi S."/>
            <person name="Liguori S."/>
            <person name="Ison S.A."/>
            <person name="Fach P."/>
        </authorList>
    </citation>
    <scope>NUCLEOTIDE SEQUENCE [LARGE SCALE GENOMIC DNA]</scope>
    <source>
        <strain evidence="2 4">34870</strain>
    </source>
</reference>
<gene>
    <name evidence="2" type="ORF">ABE91_026615</name>
    <name evidence="3" type="ORF">NCTC8960_00305</name>
</gene>
<protein>
    <recommendedName>
        <fullName evidence="6">Autotransporter outer membrane beta-barrel domain-containing protein</fullName>
    </recommendedName>
</protein>
<feature type="chain" id="PRO_5044074589" description="Autotransporter outer membrane beta-barrel domain-containing protein" evidence="1">
    <location>
        <begin position="24"/>
        <end position="324"/>
    </location>
</feature>
<evidence type="ECO:0000313" key="5">
    <source>
        <dbReference type="Proteomes" id="UP000255057"/>
    </source>
</evidence>
<evidence type="ECO:0008006" key="6">
    <source>
        <dbReference type="Google" id="ProtNLM"/>
    </source>
</evidence>
<evidence type="ECO:0000313" key="2">
    <source>
        <dbReference type="EMBL" id="PBN68613.1"/>
    </source>
</evidence>
<evidence type="ECO:0000256" key="1">
    <source>
        <dbReference type="SAM" id="SignalP"/>
    </source>
</evidence>
<organism evidence="3 5">
    <name type="scientific">Escherichia coli</name>
    <dbReference type="NCBI Taxonomy" id="562"/>
    <lineage>
        <taxon>Bacteria</taxon>
        <taxon>Pseudomonadati</taxon>
        <taxon>Pseudomonadota</taxon>
        <taxon>Gammaproteobacteria</taxon>
        <taxon>Enterobacterales</taxon>
        <taxon>Enterobacteriaceae</taxon>
        <taxon>Escherichia</taxon>
    </lineage>
</organism>
<dbReference type="RefSeq" id="WP_024222729.1">
    <property type="nucleotide sequence ID" value="NZ_BGDQ01000096.1"/>
</dbReference>
<feature type="signal peptide" evidence="1">
    <location>
        <begin position="1"/>
        <end position="23"/>
    </location>
</feature>
<proteinExistence type="predicted"/>
<dbReference type="AlphaFoldDB" id="A0A377EAQ4"/>
<dbReference type="EMBL" id="LDXE02000007">
    <property type="protein sequence ID" value="PBN68613.1"/>
    <property type="molecule type" value="Genomic_DNA"/>
</dbReference>
<reference evidence="3 5" key="3">
    <citation type="submission" date="2018-06" db="EMBL/GenBank/DDBJ databases">
        <authorList>
            <consortium name="Pathogen Informatics"/>
            <person name="Doyle S."/>
        </authorList>
    </citation>
    <scope>NUCLEOTIDE SEQUENCE [LARGE SCALE GENOMIC DNA]</scope>
    <source>
        <strain evidence="3 5">NCTC8960</strain>
    </source>
</reference>
<keyword evidence="1" id="KW-0732">Signal</keyword>
<accession>A0A377EAQ4</accession>
<name>A0A377EAQ4_ECOLX</name>
<dbReference type="EMBL" id="UGFO01000004">
    <property type="protein sequence ID" value="STM96188.1"/>
    <property type="molecule type" value="Genomic_DNA"/>
</dbReference>
<reference evidence="2" key="2">
    <citation type="submission" date="2017-03" db="EMBL/GenBank/DDBJ databases">
        <title>The mobilome is the main driver of stx2-positive O26:H11 Escherichia coli strains evolution.</title>
        <authorList>
            <person name="Delannoy S."/>
            <person name="Mariani-Kurkdjian P."/>
            <person name="Webb H.E."/>
            <person name="Bonacorsi S."/>
            <person name="Fach P."/>
        </authorList>
    </citation>
    <scope>NUCLEOTIDE SEQUENCE</scope>
    <source>
        <strain evidence="2">34870</strain>
    </source>
</reference>
<evidence type="ECO:0000313" key="4">
    <source>
        <dbReference type="Proteomes" id="UP000036331"/>
    </source>
</evidence>